<proteinExistence type="predicted"/>
<sequence length="115" mass="13054">MAKEHPESNIPLYESLSEEDEADIRENENANTKPSTKGSVKPVKEEKPQKAKMQGTKRKWSKVWDTFAYIKGTTEGDTTKCQKYGYTIPYNSSFGTGNFLKNVVIQYCGEFDLDS</sequence>
<name>A0AAD8N235_9APIA</name>
<dbReference type="AlphaFoldDB" id="A0AAD8N235"/>
<feature type="compositionally biased region" description="Polar residues" evidence="1">
    <location>
        <begin position="29"/>
        <end position="38"/>
    </location>
</feature>
<evidence type="ECO:0000313" key="2">
    <source>
        <dbReference type="EMBL" id="KAK1391998.1"/>
    </source>
</evidence>
<dbReference type="EMBL" id="JAUIZM010000003">
    <property type="protein sequence ID" value="KAK1391998.1"/>
    <property type="molecule type" value="Genomic_DNA"/>
</dbReference>
<keyword evidence="3" id="KW-1185">Reference proteome</keyword>
<comment type="caution">
    <text evidence="2">The sequence shown here is derived from an EMBL/GenBank/DDBJ whole genome shotgun (WGS) entry which is preliminary data.</text>
</comment>
<reference evidence="2" key="1">
    <citation type="submission" date="2023-02" db="EMBL/GenBank/DDBJ databases">
        <title>Genome of toxic invasive species Heracleum sosnowskyi carries increased number of genes despite the absence of recent whole-genome duplications.</title>
        <authorList>
            <person name="Schelkunov M."/>
            <person name="Shtratnikova V."/>
            <person name="Makarenko M."/>
            <person name="Klepikova A."/>
            <person name="Omelchenko D."/>
            <person name="Novikova G."/>
            <person name="Obukhova E."/>
            <person name="Bogdanov V."/>
            <person name="Penin A."/>
            <person name="Logacheva M."/>
        </authorList>
    </citation>
    <scope>NUCLEOTIDE SEQUENCE</scope>
    <source>
        <strain evidence="2">Hsosn_3</strain>
        <tissue evidence="2">Leaf</tissue>
    </source>
</reference>
<evidence type="ECO:0000256" key="1">
    <source>
        <dbReference type="SAM" id="MobiDB-lite"/>
    </source>
</evidence>
<organism evidence="2 3">
    <name type="scientific">Heracleum sosnowskyi</name>
    <dbReference type="NCBI Taxonomy" id="360622"/>
    <lineage>
        <taxon>Eukaryota</taxon>
        <taxon>Viridiplantae</taxon>
        <taxon>Streptophyta</taxon>
        <taxon>Embryophyta</taxon>
        <taxon>Tracheophyta</taxon>
        <taxon>Spermatophyta</taxon>
        <taxon>Magnoliopsida</taxon>
        <taxon>eudicotyledons</taxon>
        <taxon>Gunneridae</taxon>
        <taxon>Pentapetalae</taxon>
        <taxon>asterids</taxon>
        <taxon>campanulids</taxon>
        <taxon>Apiales</taxon>
        <taxon>Apiaceae</taxon>
        <taxon>Apioideae</taxon>
        <taxon>apioid superclade</taxon>
        <taxon>Tordylieae</taxon>
        <taxon>Tordyliinae</taxon>
        <taxon>Heracleum</taxon>
    </lineage>
</organism>
<feature type="region of interest" description="Disordered" evidence="1">
    <location>
        <begin position="1"/>
        <end position="57"/>
    </location>
</feature>
<reference evidence="2" key="2">
    <citation type="submission" date="2023-05" db="EMBL/GenBank/DDBJ databases">
        <authorList>
            <person name="Schelkunov M.I."/>
        </authorList>
    </citation>
    <scope>NUCLEOTIDE SEQUENCE</scope>
    <source>
        <strain evidence="2">Hsosn_3</strain>
        <tissue evidence="2">Leaf</tissue>
    </source>
</reference>
<accession>A0AAD8N235</accession>
<evidence type="ECO:0000313" key="3">
    <source>
        <dbReference type="Proteomes" id="UP001237642"/>
    </source>
</evidence>
<protein>
    <submittedName>
        <fullName evidence="2">Uncharacterized protein</fullName>
    </submittedName>
</protein>
<dbReference type="Proteomes" id="UP001237642">
    <property type="component" value="Unassembled WGS sequence"/>
</dbReference>
<gene>
    <name evidence="2" type="ORF">POM88_011054</name>
</gene>